<gene>
    <name evidence="7" type="ORF">C1I92_01905</name>
</gene>
<keyword evidence="4 5" id="KW-0472">Membrane</keyword>
<evidence type="ECO:0000259" key="6">
    <source>
        <dbReference type="PROSITE" id="PS50928"/>
    </source>
</evidence>
<dbReference type="PROSITE" id="PS50928">
    <property type="entry name" value="ABC_TM1"/>
    <property type="match status" value="1"/>
</dbReference>
<dbReference type="PANTHER" id="PTHR43376">
    <property type="entry name" value="OLIGOPEPTIDE TRANSPORT SYSTEM PERMEASE PROTEIN"/>
    <property type="match status" value="1"/>
</dbReference>
<feature type="domain" description="ABC transmembrane type-1" evidence="6">
    <location>
        <begin position="102"/>
        <end position="313"/>
    </location>
</feature>
<evidence type="ECO:0000256" key="1">
    <source>
        <dbReference type="ARBA" id="ARBA00004141"/>
    </source>
</evidence>
<feature type="transmembrane region" description="Helical" evidence="5">
    <location>
        <begin position="248"/>
        <end position="274"/>
    </location>
</feature>
<feature type="transmembrane region" description="Helical" evidence="5">
    <location>
        <begin position="294"/>
        <end position="320"/>
    </location>
</feature>
<feature type="transmembrane region" description="Helical" evidence="5">
    <location>
        <begin position="190"/>
        <end position="211"/>
    </location>
</feature>
<dbReference type="RefSeq" id="WP_111252962.1">
    <property type="nucleotide sequence ID" value="NZ_POTW01000003.1"/>
</dbReference>
<keyword evidence="3 5" id="KW-1133">Transmembrane helix</keyword>
<reference evidence="7 8" key="1">
    <citation type="submission" date="2018-01" db="EMBL/GenBank/DDBJ databases">
        <title>Draft genome sequence of Jiangella sp. GTF31.</title>
        <authorList>
            <person name="Sahin N."/>
            <person name="Ay H."/>
            <person name="Saygin H."/>
        </authorList>
    </citation>
    <scope>NUCLEOTIDE SEQUENCE [LARGE SCALE GENOMIC DNA]</scope>
    <source>
        <strain evidence="7 8">GTF31</strain>
    </source>
</reference>
<keyword evidence="2 5" id="KW-0812">Transmembrane</keyword>
<comment type="subcellular location">
    <subcellularLocation>
        <location evidence="5">Cell membrane</location>
        <topology evidence="5">Multi-pass membrane protein</topology>
    </subcellularLocation>
    <subcellularLocation>
        <location evidence="1">Membrane</location>
        <topology evidence="1">Multi-pass membrane protein</topology>
    </subcellularLocation>
</comment>
<keyword evidence="8" id="KW-1185">Reference proteome</keyword>
<dbReference type="SUPFAM" id="SSF161098">
    <property type="entry name" value="MetI-like"/>
    <property type="match status" value="1"/>
</dbReference>
<organism evidence="7 8">
    <name type="scientific">Jiangella anatolica</name>
    <dbReference type="NCBI Taxonomy" id="2670374"/>
    <lineage>
        <taxon>Bacteria</taxon>
        <taxon>Bacillati</taxon>
        <taxon>Actinomycetota</taxon>
        <taxon>Actinomycetes</taxon>
        <taxon>Jiangellales</taxon>
        <taxon>Jiangellaceae</taxon>
        <taxon>Jiangella</taxon>
    </lineage>
</organism>
<dbReference type="InterPro" id="IPR035906">
    <property type="entry name" value="MetI-like_sf"/>
</dbReference>
<dbReference type="Pfam" id="PF00528">
    <property type="entry name" value="BPD_transp_1"/>
    <property type="match status" value="1"/>
</dbReference>
<evidence type="ECO:0000256" key="4">
    <source>
        <dbReference type="ARBA" id="ARBA00023136"/>
    </source>
</evidence>
<protein>
    <submittedName>
        <fullName evidence="7">Peptide ABC transporter permease</fullName>
    </submittedName>
</protein>
<name>A0A2W2BLN7_9ACTN</name>
<evidence type="ECO:0000256" key="2">
    <source>
        <dbReference type="ARBA" id="ARBA00022692"/>
    </source>
</evidence>
<dbReference type="GO" id="GO:0005886">
    <property type="term" value="C:plasma membrane"/>
    <property type="evidence" value="ECO:0007669"/>
    <property type="project" value="UniProtKB-SubCell"/>
</dbReference>
<evidence type="ECO:0000256" key="3">
    <source>
        <dbReference type="ARBA" id="ARBA00022989"/>
    </source>
</evidence>
<comment type="caution">
    <text evidence="7">The sequence shown here is derived from an EMBL/GenBank/DDBJ whole genome shotgun (WGS) entry which is preliminary data.</text>
</comment>
<feature type="transmembrane region" description="Helical" evidence="5">
    <location>
        <begin position="7"/>
        <end position="25"/>
    </location>
</feature>
<dbReference type="Proteomes" id="UP000248764">
    <property type="component" value="Unassembled WGS sequence"/>
</dbReference>
<accession>A0A2W2BLN7</accession>
<dbReference type="InterPro" id="IPR000515">
    <property type="entry name" value="MetI-like"/>
</dbReference>
<proteinExistence type="inferred from homology"/>
<dbReference type="PANTHER" id="PTHR43376:SF1">
    <property type="entry name" value="OLIGOPEPTIDE TRANSPORT SYSTEM PERMEASE PROTEIN"/>
    <property type="match status" value="1"/>
</dbReference>
<evidence type="ECO:0000313" key="8">
    <source>
        <dbReference type="Proteomes" id="UP000248764"/>
    </source>
</evidence>
<evidence type="ECO:0000313" key="7">
    <source>
        <dbReference type="EMBL" id="PZF86270.1"/>
    </source>
</evidence>
<comment type="similarity">
    <text evidence="5">Belongs to the binding-protein-dependent transport system permease family.</text>
</comment>
<dbReference type="Gene3D" id="1.10.3720.10">
    <property type="entry name" value="MetI-like"/>
    <property type="match status" value="1"/>
</dbReference>
<dbReference type="GO" id="GO:0055085">
    <property type="term" value="P:transmembrane transport"/>
    <property type="evidence" value="ECO:0007669"/>
    <property type="project" value="InterPro"/>
</dbReference>
<dbReference type="EMBL" id="POTW01000003">
    <property type="protein sequence ID" value="PZF86270.1"/>
    <property type="molecule type" value="Genomic_DNA"/>
</dbReference>
<keyword evidence="5" id="KW-0813">Transport</keyword>
<dbReference type="CDD" id="cd06261">
    <property type="entry name" value="TM_PBP2"/>
    <property type="match status" value="1"/>
</dbReference>
<feature type="transmembrane region" description="Helical" evidence="5">
    <location>
        <begin position="141"/>
        <end position="168"/>
    </location>
</feature>
<dbReference type="AlphaFoldDB" id="A0A2W2BLN7"/>
<sequence>MPFLLRRLAFYAVTAWAALTINFVIPRLMPGDPVQALIARFQATGQVSPEQTESLRILFGLDQDVSLWTQYWQYWAQVLGGDLGLSFTYFPTPVSEVIRQTLPWTLILVGLATLISFVIGTSAGMVAGWRRGSLIDGLLPLATFFAAVPYFWLGLIAIALFAVTFPVFPTSGGYDVGLTPGWSADFVGSAVYHGMLPALTIVVSSLAPWILGMRNMMVTVASEDYVTVAHAKGLPARRVMMSYAARNAILPSVSTLALSLGFVVGGSLVTEMVFNYPGIGLALFQSINAQDYPLMQAIFLILTLAVLAANLVADVAFVLLDPRIRRAT</sequence>
<evidence type="ECO:0000256" key="5">
    <source>
        <dbReference type="RuleBase" id="RU363032"/>
    </source>
</evidence>
<feature type="transmembrane region" description="Helical" evidence="5">
    <location>
        <begin position="104"/>
        <end position="129"/>
    </location>
</feature>